<dbReference type="EMBL" id="HBGS01022624">
    <property type="protein sequence ID" value="CAD9412724.1"/>
    <property type="molecule type" value="Transcribed_RNA"/>
</dbReference>
<evidence type="ECO:0000256" key="1">
    <source>
        <dbReference type="SAM" id="MobiDB-lite"/>
    </source>
</evidence>
<feature type="region of interest" description="Disordered" evidence="1">
    <location>
        <begin position="101"/>
        <end position="156"/>
    </location>
</feature>
<protein>
    <recommendedName>
        <fullName evidence="3">SAP domain-containing protein</fullName>
    </recommendedName>
</protein>
<feature type="compositionally biased region" description="Low complexity" evidence="1">
    <location>
        <begin position="141"/>
        <end position="152"/>
    </location>
</feature>
<organism evidence="2">
    <name type="scientific">Octactis speculum</name>
    <dbReference type="NCBI Taxonomy" id="3111310"/>
    <lineage>
        <taxon>Eukaryota</taxon>
        <taxon>Sar</taxon>
        <taxon>Stramenopiles</taxon>
        <taxon>Ochrophyta</taxon>
        <taxon>Dictyochophyceae</taxon>
        <taxon>Dictyochales</taxon>
        <taxon>Dictyochaceae</taxon>
        <taxon>Octactis</taxon>
    </lineage>
</organism>
<sequence length="480" mass="55414">MKNTAVLPCKFHIRKHLSESLLARKKVLRFIMVPLLLKVFVTSTKKWKEVGRQAEEDAAAPGGVEPEAAAAAAAHEGEEAAKGFAALAHLAEQAQREEFTDLPLRRRRAPDRLVAADDSDDEEEEGEGQEDEEKENELIEEPQQQQQQQQHQEFASKMRKELTREKDVRKMNITPLRNLCRGLNITDTGDKKALANRVIDELKLRPDYKSMYDTEKTTFKCKQDLVKGITVAFLRFMCTEEDIATKDGEGKNISRDKLEVALAAKLGLPLKRPPQQKPFNENVKMNLHRLNQLLFYLFFRWDGVKWGGSSIREEIIERVKAKYGAQLSDEAAIRMASEQSTYFVGLWCFFDMELRMCVEPFMDWERGDITAFLRLFPLMCMYVASSHKTKVPKVFLMLAERLKLYKDKHPNVMKLFAANCIQFDEEKIEFMNAKIGRWIQARIKDLNISHYKRVTSIMKCIQDHAVLLKALQPEGTRERE</sequence>
<name>A0A7S2C1B7_9STRA</name>
<dbReference type="AlphaFoldDB" id="A0A7S2C1B7"/>
<reference evidence="2" key="1">
    <citation type="submission" date="2021-01" db="EMBL/GenBank/DDBJ databases">
        <authorList>
            <person name="Corre E."/>
            <person name="Pelletier E."/>
            <person name="Niang G."/>
            <person name="Scheremetjew M."/>
            <person name="Finn R."/>
            <person name="Kale V."/>
            <person name="Holt S."/>
            <person name="Cochrane G."/>
            <person name="Meng A."/>
            <person name="Brown T."/>
            <person name="Cohen L."/>
        </authorList>
    </citation>
    <scope>NUCLEOTIDE SEQUENCE</scope>
    <source>
        <strain evidence="2">CCMP1381</strain>
    </source>
</reference>
<proteinExistence type="predicted"/>
<feature type="compositionally biased region" description="Low complexity" evidence="1">
    <location>
        <begin position="59"/>
        <end position="74"/>
    </location>
</feature>
<evidence type="ECO:0000313" key="2">
    <source>
        <dbReference type="EMBL" id="CAD9412724.1"/>
    </source>
</evidence>
<feature type="region of interest" description="Disordered" evidence="1">
    <location>
        <begin position="52"/>
        <end position="77"/>
    </location>
</feature>
<evidence type="ECO:0008006" key="3">
    <source>
        <dbReference type="Google" id="ProtNLM"/>
    </source>
</evidence>
<feature type="compositionally biased region" description="Acidic residues" evidence="1">
    <location>
        <begin position="117"/>
        <end position="140"/>
    </location>
</feature>
<gene>
    <name evidence="2" type="ORF">DSPE1174_LOCUS11494</name>
</gene>
<accession>A0A7S2C1B7</accession>